<dbReference type="InterPro" id="IPR050482">
    <property type="entry name" value="Sensor_HK_TwoCompSys"/>
</dbReference>
<dbReference type="EC" id="2.7.13.3" evidence="2"/>
<evidence type="ECO:0000313" key="13">
    <source>
        <dbReference type="EMBL" id="MBP3966216.1"/>
    </source>
</evidence>
<name>A0ABS5CK14_9BACL</name>
<dbReference type="Pfam" id="PF07730">
    <property type="entry name" value="HisKA_3"/>
    <property type="match status" value="1"/>
</dbReference>
<dbReference type="SUPFAM" id="SSF55785">
    <property type="entry name" value="PYP-like sensor domain (PAS domain)"/>
    <property type="match status" value="1"/>
</dbReference>
<feature type="domain" description="PAC" evidence="12">
    <location>
        <begin position="113"/>
        <end position="165"/>
    </location>
</feature>
<evidence type="ECO:0000256" key="8">
    <source>
        <dbReference type="ARBA" id="ARBA00023012"/>
    </source>
</evidence>
<keyword evidence="6" id="KW-0418">Kinase</keyword>
<dbReference type="InterPro" id="IPR036890">
    <property type="entry name" value="HATPase_C_sf"/>
</dbReference>
<dbReference type="PROSITE" id="PS50113">
    <property type="entry name" value="PAC"/>
    <property type="match status" value="1"/>
</dbReference>
<dbReference type="SUPFAM" id="SSF55874">
    <property type="entry name" value="ATPase domain of HSP90 chaperone/DNA topoisomerase II/histidine kinase"/>
    <property type="match status" value="1"/>
</dbReference>
<keyword evidence="9" id="KW-0175">Coiled coil</keyword>
<dbReference type="InterPro" id="IPR035965">
    <property type="entry name" value="PAS-like_dom_sf"/>
</dbReference>
<sequence length="369" mass="42379">MNSSQSYPEVIGQKVHSLLARLDDHITEPAFREDLHQMLKQLTDVKLALDESSIVVVTDHRGIIQYVNDKFCEISQYTRDELIGKDHRIINSGFHGKVFFEDLWRTIQSGRVWRGEIRNRAKDGSIYWVNTTIMPFLDNEGHPYQYLAIRNEVTQLKKAEEELQEMMKRVMHIQETERQRFSRELHDGIGQSLFGLVIQLDRLIGEQRIDQSELSTIRQSVSAIIEEVRSLAWDLRPSVLDDLGVIPALRTYIDNYKQHYDIRVQFACTLRTRLDPRIETALYRIVQEALTNVAKYAAVSEAVVDVSETEEQVFIRILDRGKGFVPNLNRQGVGLFSMEERARGIGGQLEVVSAPGEGTAISLMVPKRV</sequence>
<keyword evidence="8" id="KW-0902">Two-component regulatory system</keyword>
<keyword evidence="14" id="KW-1185">Reference proteome</keyword>
<dbReference type="SMART" id="SM00091">
    <property type="entry name" value="PAS"/>
    <property type="match status" value="1"/>
</dbReference>
<dbReference type="SMART" id="SM00086">
    <property type="entry name" value="PAC"/>
    <property type="match status" value="1"/>
</dbReference>
<dbReference type="RefSeq" id="WP_210663212.1">
    <property type="nucleotide sequence ID" value="NZ_JAGKSP010000016.1"/>
</dbReference>
<proteinExistence type="predicted"/>
<dbReference type="Gene3D" id="1.20.5.1930">
    <property type="match status" value="1"/>
</dbReference>
<evidence type="ECO:0000256" key="3">
    <source>
        <dbReference type="ARBA" id="ARBA00022553"/>
    </source>
</evidence>
<feature type="coiled-coil region" evidence="9">
    <location>
        <begin position="146"/>
        <end position="176"/>
    </location>
</feature>
<dbReference type="InterPro" id="IPR005467">
    <property type="entry name" value="His_kinase_dom"/>
</dbReference>
<dbReference type="InterPro" id="IPR011712">
    <property type="entry name" value="Sig_transdc_His_kin_sub3_dim/P"/>
</dbReference>
<evidence type="ECO:0000259" key="12">
    <source>
        <dbReference type="PROSITE" id="PS50113"/>
    </source>
</evidence>
<keyword evidence="7" id="KW-0067">ATP-binding</keyword>
<evidence type="ECO:0000256" key="2">
    <source>
        <dbReference type="ARBA" id="ARBA00012438"/>
    </source>
</evidence>
<dbReference type="Gene3D" id="3.30.565.10">
    <property type="entry name" value="Histidine kinase-like ATPase, C-terminal domain"/>
    <property type="match status" value="1"/>
</dbReference>
<feature type="domain" description="PAS" evidence="11">
    <location>
        <begin position="55"/>
        <end position="85"/>
    </location>
</feature>
<comment type="caution">
    <text evidence="13">The sequence shown here is derived from an EMBL/GenBank/DDBJ whole genome shotgun (WGS) entry which is preliminary data.</text>
</comment>
<dbReference type="PROSITE" id="PS50112">
    <property type="entry name" value="PAS"/>
    <property type="match status" value="1"/>
</dbReference>
<evidence type="ECO:0000256" key="1">
    <source>
        <dbReference type="ARBA" id="ARBA00000085"/>
    </source>
</evidence>
<evidence type="ECO:0000313" key="14">
    <source>
        <dbReference type="Proteomes" id="UP000673394"/>
    </source>
</evidence>
<keyword evidence="4" id="KW-0808">Transferase</keyword>
<dbReference type="PANTHER" id="PTHR24421">
    <property type="entry name" value="NITRATE/NITRITE SENSOR PROTEIN NARX-RELATED"/>
    <property type="match status" value="1"/>
</dbReference>
<dbReference type="Proteomes" id="UP000673394">
    <property type="component" value="Unassembled WGS sequence"/>
</dbReference>
<evidence type="ECO:0000259" key="10">
    <source>
        <dbReference type="PROSITE" id="PS50109"/>
    </source>
</evidence>
<reference evidence="13 14" key="1">
    <citation type="submission" date="2021-04" db="EMBL/GenBank/DDBJ databases">
        <title>Paenibacillus sp. DLE-14 whole genome sequence.</title>
        <authorList>
            <person name="Ham Y.J."/>
        </authorList>
    </citation>
    <scope>NUCLEOTIDE SEQUENCE [LARGE SCALE GENOMIC DNA]</scope>
    <source>
        <strain evidence="13 14">DLE-14</strain>
    </source>
</reference>
<evidence type="ECO:0000256" key="5">
    <source>
        <dbReference type="ARBA" id="ARBA00022741"/>
    </source>
</evidence>
<evidence type="ECO:0000259" key="11">
    <source>
        <dbReference type="PROSITE" id="PS50112"/>
    </source>
</evidence>
<dbReference type="Pfam" id="PF02518">
    <property type="entry name" value="HATPase_c"/>
    <property type="match status" value="1"/>
</dbReference>
<keyword evidence="5" id="KW-0547">Nucleotide-binding</keyword>
<evidence type="ECO:0000256" key="6">
    <source>
        <dbReference type="ARBA" id="ARBA00022777"/>
    </source>
</evidence>
<evidence type="ECO:0000256" key="9">
    <source>
        <dbReference type="SAM" id="Coils"/>
    </source>
</evidence>
<comment type="catalytic activity">
    <reaction evidence="1">
        <text>ATP + protein L-histidine = ADP + protein N-phospho-L-histidine.</text>
        <dbReference type="EC" id="2.7.13.3"/>
    </reaction>
</comment>
<dbReference type="PANTHER" id="PTHR24421:SF10">
    <property type="entry name" value="NITRATE_NITRITE SENSOR PROTEIN NARQ"/>
    <property type="match status" value="1"/>
</dbReference>
<dbReference type="SMART" id="SM00387">
    <property type="entry name" value="HATPase_c"/>
    <property type="match status" value="1"/>
</dbReference>
<keyword evidence="3" id="KW-0597">Phosphoprotein</keyword>
<accession>A0ABS5CK14</accession>
<gene>
    <name evidence="13" type="ORF">I8J30_26275</name>
</gene>
<dbReference type="Pfam" id="PF13426">
    <property type="entry name" value="PAS_9"/>
    <property type="match status" value="1"/>
</dbReference>
<protein>
    <recommendedName>
        <fullName evidence="2">histidine kinase</fullName>
        <ecNumber evidence="2">2.7.13.3</ecNumber>
    </recommendedName>
</protein>
<dbReference type="InterPro" id="IPR001610">
    <property type="entry name" value="PAC"/>
</dbReference>
<evidence type="ECO:0000256" key="4">
    <source>
        <dbReference type="ARBA" id="ARBA00022679"/>
    </source>
</evidence>
<dbReference type="CDD" id="cd16917">
    <property type="entry name" value="HATPase_UhpB-NarQ-NarX-like"/>
    <property type="match status" value="1"/>
</dbReference>
<evidence type="ECO:0000256" key="7">
    <source>
        <dbReference type="ARBA" id="ARBA00022840"/>
    </source>
</evidence>
<organism evidence="13 14">
    <name type="scientific">Paenibacillus lignilyticus</name>
    <dbReference type="NCBI Taxonomy" id="1172615"/>
    <lineage>
        <taxon>Bacteria</taxon>
        <taxon>Bacillati</taxon>
        <taxon>Bacillota</taxon>
        <taxon>Bacilli</taxon>
        <taxon>Bacillales</taxon>
        <taxon>Paenibacillaceae</taxon>
        <taxon>Paenibacillus</taxon>
    </lineage>
</organism>
<dbReference type="InterPro" id="IPR000014">
    <property type="entry name" value="PAS"/>
</dbReference>
<dbReference type="Gene3D" id="3.30.450.20">
    <property type="entry name" value="PAS domain"/>
    <property type="match status" value="1"/>
</dbReference>
<dbReference type="NCBIfam" id="TIGR00229">
    <property type="entry name" value="sensory_box"/>
    <property type="match status" value="1"/>
</dbReference>
<dbReference type="EMBL" id="JAGKSP010000016">
    <property type="protein sequence ID" value="MBP3966216.1"/>
    <property type="molecule type" value="Genomic_DNA"/>
</dbReference>
<dbReference type="PROSITE" id="PS50109">
    <property type="entry name" value="HIS_KIN"/>
    <property type="match status" value="1"/>
</dbReference>
<dbReference type="CDD" id="cd00130">
    <property type="entry name" value="PAS"/>
    <property type="match status" value="1"/>
</dbReference>
<feature type="domain" description="Histidine kinase" evidence="10">
    <location>
        <begin position="282"/>
        <end position="369"/>
    </location>
</feature>
<dbReference type="InterPro" id="IPR000700">
    <property type="entry name" value="PAS-assoc_C"/>
</dbReference>
<dbReference type="InterPro" id="IPR003594">
    <property type="entry name" value="HATPase_dom"/>
</dbReference>